<dbReference type="PANTHER" id="PTHR34287:SF4">
    <property type="entry name" value="OS04G0504200 PROTEIN"/>
    <property type="match status" value="1"/>
</dbReference>
<dbReference type="OrthoDB" id="1678883at2759"/>
<reference evidence="1" key="1">
    <citation type="submission" date="2022-11" db="EMBL/GenBank/DDBJ databases">
        <authorList>
            <person name="Hyden B.L."/>
            <person name="Feng K."/>
            <person name="Yates T."/>
            <person name="Jawdy S."/>
            <person name="Smart L.B."/>
            <person name="Muchero W."/>
        </authorList>
    </citation>
    <scope>NUCLEOTIDE SEQUENCE</scope>
    <source>
        <tissue evidence="1">Shoot tip</tissue>
    </source>
</reference>
<evidence type="ECO:0000313" key="2">
    <source>
        <dbReference type="Proteomes" id="UP001151532"/>
    </source>
</evidence>
<accession>A0A9Q0VXB3</accession>
<comment type="caution">
    <text evidence="1">The sequence shown here is derived from an EMBL/GenBank/DDBJ whole genome shotgun (WGS) entry which is preliminary data.</text>
</comment>
<dbReference type="Proteomes" id="UP001151532">
    <property type="component" value="Chromosome 16"/>
</dbReference>
<protein>
    <submittedName>
        <fullName evidence="1">Uncharacterized protein</fullName>
    </submittedName>
</protein>
<name>A0A9Q0VXB3_SALPP</name>
<proteinExistence type="predicted"/>
<keyword evidence="2" id="KW-1185">Reference proteome</keyword>
<dbReference type="AlphaFoldDB" id="A0A9Q0VXB3"/>
<organism evidence="1 2">
    <name type="scientific">Salix purpurea</name>
    <name type="common">Purple osier willow</name>
    <dbReference type="NCBI Taxonomy" id="77065"/>
    <lineage>
        <taxon>Eukaryota</taxon>
        <taxon>Viridiplantae</taxon>
        <taxon>Streptophyta</taxon>
        <taxon>Embryophyta</taxon>
        <taxon>Tracheophyta</taxon>
        <taxon>Spermatophyta</taxon>
        <taxon>Magnoliopsida</taxon>
        <taxon>eudicotyledons</taxon>
        <taxon>Gunneridae</taxon>
        <taxon>Pentapetalae</taxon>
        <taxon>rosids</taxon>
        <taxon>fabids</taxon>
        <taxon>Malpighiales</taxon>
        <taxon>Salicaceae</taxon>
        <taxon>Saliceae</taxon>
        <taxon>Salix</taxon>
    </lineage>
</organism>
<evidence type="ECO:0000313" key="1">
    <source>
        <dbReference type="EMBL" id="KAJ6756706.1"/>
    </source>
</evidence>
<sequence length="163" mass="18964">MSRELLFKFPQNSAYDFDHNQSSIWSPLVPRNYSPMDLDLDLDLFAPRRIAFGFGLELDNNRNSISIRRTSPRKQSYSIKRKEKNKKMAITVTPFNLSHGELKLRQHKVKATEFSPTRIKVSCLPFAAKGWSKVLKSATKHFKKKKKKDPTVHVKLSNYLRDV</sequence>
<reference evidence="1" key="2">
    <citation type="journal article" date="2023" name="Int. J. Mol. Sci.">
        <title>De Novo Assembly and Annotation of 11 Diverse Shrub Willow (Salix) Genomes Reveals Novel Gene Organization in Sex-Linked Regions.</title>
        <authorList>
            <person name="Hyden B."/>
            <person name="Feng K."/>
            <person name="Yates T.B."/>
            <person name="Jawdy S."/>
            <person name="Cereghino C."/>
            <person name="Smart L.B."/>
            <person name="Muchero W."/>
        </authorList>
    </citation>
    <scope>NUCLEOTIDE SEQUENCE</scope>
    <source>
        <tissue evidence="1">Shoot tip</tissue>
    </source>
</reference>
<dbReference type="EMBL" id="JAPFFK010000007">
    <property type="protein sequence ID" value="KAJ6756706.1"/>
    <property type="molecule type" value="Genomic_DNA"/>
</dbReference>
<dbReference type="PANTHER" id="PTHR34287">
    <property type="entry name" value="OS06G0551500 PROTEIN-RELATED"/>
    <property type="match status" value="1"/>
</dbReference>
<gene>
    <name evidence="1" type="ORF">OIU79_028983</name>
</gene>